<sequence length="72" mass="7975">METNNVGTSNISSKGAIIFNLQDVTVHDSNEADLHVRMILLKHRRSSLIPRRAKIKENLAVSECGTLQTKCA</sequence>
<proteinExistence type="predicted"/>
<comment type="caution">
    <text evidence="1">The sequence shown here is derived from an EMBL/GenBank/DDBJ whole genome shotgun (WGS) entry which is preliminary data.</text>
</comment>
<dbReference type="AlphaFoldDB" id="A0A8T2SRU7"/>
<reference evidence="1" key="1">
    <citation type="submission" date="2021-08" db="EMBL/GenBank/DDBJ databases">
        <title>WGS assembly of Ceratopteris richardii.</title>
        <authorList>
            <person name="Marchant D.B."/>
            <person name="Chen G."/>
            <person name="Jenkins J."/>
            <person name="Shu S."/>
            <person name="Leebens-Mack J."/>
            <person name="Grimwood J."/>
            <person name="Schmutz J."/>
            <person name="Soltis P."/>
            <person name="Soltis D."/>
            <person name="Chen Z.-H."/>
        </authorList>
    </citation>
    <scope>NUCLEOTIDE SEQUENCE</scope>
    <source>
        <strain evidence="1">Whitten #5841</strain>
        <tissue evidence="1">Leaf</tissue>
    </source>
</reference>
<name>A0A8T2SRU7_CERRI</name>
<gene>
    <name evidence="1" type="ORF">KP509_18G064400</name>
</gene>
<protein>
    <submittedName>
        <fullName evidence="1">Uncharacterized protein</fullName>
    </submittedName>
</protein>
<organism evidence="1 2">
    <name type="scientific">Ceratopteris richardii</name>
    <name type="common">Triangle waterfern</name>
    <dbReference type="NCBI Taxonomy" id="49495"/>
    <lineage>
        <taxon>Eukaryota</taxon>
        <taxon>Viridiplantae</taxon>
        <taxon>Streptophyta</taxon>
        <taxon>Embryophyta</taxon>
        <taxon>Tracheophyta</taxon>
        <taxon>Polypodiopsida</taxon>
        <taxon>Polypodiidae</taxon>
        <taxon>Polypodiales</taxon>
        <taxon>Pteridineae</taxon>
        <taxon>Pteridaceae</taxon>
        <taxon>Parkerioideae</taxon>
        <taxon>Ceratopteris</taxon>
    </lineage>
</organism>
<accession>A0A8T2SRU7</accession>
<keyword evidence="2" id="KW-1185">Reference proteome</keyword>
<dbReference type="Proteomes" id="UP000825935">
    <property type="component" value="Chromosome 18"/>
</dbReference>
<evidence type="ECO:0000313" key="2">
    <source>
        <dbReference type="Proteomes" id="UP000825935"/>
    </source>
</evidence>
<dbReference type="EMBL" id="CM035423">
    <property type="protein sequence ID" value="KAH7366126.1"/>
    <property type="molecule type" value="Genomic_DNA"/>
</dbReference>
<evidence type="ECO:0000313" key="1">
    <source>
        <dbReference type="EMBL" id="KAH7366126.1"/>
    </source>
</evidence>